<sequence>MQGIISGRELRVLLATIVVVGLILFPIYWMVVTAHLPTTLVLSRTPPLLPPLNEMSFDAFGRALLRRPFLVWMGNTLIVAIGSTVLSLVIATLAGYSLSRYRSKMQEYSGLALLVSKMLPGSLIVIPFFIMASRAGMIDSRFALILANTSVGVPFATWMMKGYFDAIPREIDAAATIDGCSRLQALWYVVMPIARPGLTAAAIYLFIVAWADFVFARTLINSPDLWTLTTGLASFVGEHGVDWPGLMAAGTLSMVPIFILFVLLEPYLVSGMAAGAVK</sequence>
<dbReference type="EMBL" id="QQTP01000027">
    <property type="protein sequence ID" value="RDJ19811.1"/>
    <property type="molecule type" value="Genomic_DNA"/>
</dbReference>
<dbReference type="PANTHER" id="PTHR32243:SF18">
    <property type="entry name" value="INNER MEMBRANE ABC TRANSPORTER PERMEASE PROTEIN YCJP"/>
    <property type="match status" value="1"/>
</dbReference>
<evidence type="ECO:0000256" key="7">
    <source>
        <dbReference type="RuleBase" id="RU363032"/>
    </source>
</evidence>
<dbReference type="RefSeq" id="WP_114832610.1">
    <property type="nucleotide sequence ID" value="NZ_QQTO01000009.1"/>
</dbReference>
<evidence type="ECO:0000256" key="6">
    <source>
        <dbReference type="ARBA" id="ARBA00023136"/>
    </source>
</evidence>
<feature type="transmembrane region" description="Helical" evidence="7">
    <location>
        <begin position="185"/>
        <end position="211"/>
    </location>
</feature>
<protein>
    <submittedName>
        <fullName evidence="9">Carbohydrate ABC transporter permease</fullName>
    </submittedName>
</protein>
<feature type="domain" description="ABC transmembrane type-1" evidence="8">
    <location>
        <begin position="73"/>
        <end position="264"/>
    </location>
</feature>
<dbReference type="InterPro" id="IPR035906">
    <property type="entry name" value="MetI-like_sf"/>
</dbReference>
<keyword evidence="5 7" id="KW-1133">Transmembrane helix</keyword>
<dbReference type="SUPFAM" id="SSF161098">
    <property type="entry name" value="MetI-like"/>
    <property type="match status" value="1"/>
</dbReference>
<keyword evidence="10" id="KW-1185">Reference proteome</keyword>
<evidence type="ECO:0000256" key="4">
    <source>
        <dbReference type="ARBA" id="ARBA00022692"/>
    </source>
</evidence>
<dbReference type="InterPro" id="IPR050901">
    <property type="entry name" value="BP-dep_ABC_trans_perm"/>
</dbReference>
<evidence type="ECO:0000256" key="2">
    <source>
        <dbReference type="ARBA" id="ARBA00022448"/>
    </source>
</evidence>
<dbReference type="Proteomes" id="UP000255207">
    <property type="component" value="Unassembled WGS sequence"/>
</dbReference>
<dbReference type="GO" id="GO:0055085">
    <property type="term" value="P:transmembrane transport"/>
    <property type="evidence" value="ECO:0007669"/>
    <property type="project" value="InterPro"/>
</dbReference>
<evidence type="ECO:0000256" key="1">
    <source>
        <dbReference type="ARBA" id="ARBA00004651"/>
    </source>
</evidence>
<dbReference type="Gene3D" id="1.10.3720.10">
    <property type="entry name" value="MetI-like"/>
    <property type="match status" value="1"/>
</dbReference>
<dbReference type="OrthoDB" id="9815445at2"/>
<name>A0A370KXV5_9HYPH</name>
<dbReference type="Pfam" id="PF00528">
    <property type="entry name" value="BPD_transp_1"/>
    <property type="match status" value="1"/>
</dbReference>
<dbReference type="PROSITE" id="PS50928">
    <property type="entry name" value="ABC_TM1"/>
    <property type="match status" value="1"/>
</dbReference>
<evidence type="ECO:0000259" key="8">
    <source>
        <dbReference type="PROSITE" id="PS50928"/>
    </source>
</evidence>
<dbReference type="InterPro" id="IPR000515">
    <property type="entry name" value="MetI-like"/>
</dbReference>
<feature type="transmembrane region" description="Helical" evidence="7">
    <location>
        <begin position="142"/>
        <end position="164"/>
    </location>
</feature>
<accession>A0A370KXV5</accession>
<dbReference type="PANTHER" id="PTHR32243">
    <property type="entry name" value="MALTOSE TRANSPORT SYSTEM PERMEASE-RELATED"/>
    <property type="match status" value="1"/>
</dbReference>
<evidence type="ECO:0000313" key="10">
    <source>
        <dbReference type="Proteomes" id="UP000255207"/>
    </source>
</evidence>
<keyword evidence="2 7" id="KW-0813">Transport</keyword>
<comment type="caution">
    <text evidence="9">The sequence shown here is derived from an EMBL/GenBank/DDBJ whole genome shotgun (WGS) entry which is preliminary data.</text>
</comment>
<feature type="transmembrane region" description="Helical" evidence="7">
    <location>
        <begin position="108"/>
        <end position="130"/>
    </location>
</feature>
<dbReference type="AlphaFoldDB" id="A0A370KXV5"/>
<proteinExistence type="inferred from homology"/>
<comment type="subcellular location">
    <subcellularLocation>
        <location evidence="1 7">Cell membrane</location>
        <topology evidence="1 7">Multi-pass membrane protein</topology>
    </subcellularLocation>
</comment>
<feature type="transmembrane region" description="Helical" evidence="7">
    <location>
        <begin position="243"/>
        <end position="264"/>
    </location>
</feature>
<keyword evidence="4 7" id="KW-0812">Transmembrane</keyword>
<keyword evidence="6 7" id="KW-0472">Membrane</keyword>
<organism evidence="9 10">
    <name type="scientific">Bosea caraganae</name>
    <dbReference type="NCBI Taxonomy" id="2763117"/>
    <lineage>
        <taxon>Bacteria</taxon>
        <taxon>Pseudomonadati</taxon>
        <taxon>Pseudomonadota</taxon>
        <taxon>Alphaproteobacteria</taxon>
        <taxon>Hyphomicrobiales</taxon>
        <taxon>Boseaceae</taxon>
        <taxon>Bosea</taxon>
    </lineage>
</organism>
<feature type="transmembrane region" description="Helical" evidence="7">
    <location>
        <begin position="12"/>
        <end position="31"/>
    </location>
</feature>
<evidence type="ECO:0000256" key="3">
    <source>
        <dbReference type="ARBA" id="ARBA00022475"/>
    </source>
</evidence>
<dbReference type="GO" id="GO:0005886">
    <property type="term" value="C:plasma membrane"/>
    <property type="evidence" value="ECO:0007669"/>
    <property type="project" value="UniProtKB-SubCell"/>
</dbReference>
<reference evidence="10" key="1">
    <citation type="submission" date="2018-07" db="EMBL/GenBank/DDBJ databases">
        <authorList>
            <person name="Safronova V.I."/>
            <person name="Chirak E.R."/>
            <person name="Sazanova A.L."/>
        </authorList>
    </citation>
    <scope>NUCLEOTIDE SEQUENCE [LARGE SCALE GENOMIC DNA]</scope>
    <source>
        <strain evidence="10">RCAM04685</strain>
    </source>
</reference>
<feature type="transmembrane region" description="Helical" evidence="7">
    <location>
        <begin position="69"/>
        <end position="96"/>
    </location>
</feature>
<evidence type="ECO:0000256" key="5">
    <source>
        <dbReference type="ARBA" id="ARBA00022989"/>
    </source>
</evidence>
<dbReference type="CDD" id="cd06261">
    <property type="entry name" value="TM_PBP2"/>
    <property type="match status" value="1"/>
</dbReference>
<keyword evidence="3" id="KW-1003">Cell membrane</keyword>
<evidence type="ECO:0000313" key="9">
    <source>
        <dbReference type="EMBL" id="RDJ19811.1"/>
    </source>
</evidence>
<gene>
    <name evidence="9" type="ORF">DWE98_27750</name>
</gene>
<comment type="similarity">
    <text evidence="7">Belongs to the binding-protein-dependent transport system permease family.</text>
</comment>